<evidence type="ECO:0000313" key="2">
    <source>
        <dbReference type="EMBL" id="MDR7098632.1"/>
    </source>
</evidence>
<evidence type="ECO:0000313" key="3">
    <source>
        <dbReference type="Proteomes" id="UP001267878"/>
    </source>
</evidence>
<comment type="caution">
    <text evidence="2">The sequence shown here is derived from an EMBL/GenBank/DDBJ whole genome shotgun (WGS) entry which is preliminary data.</text>
</comment>
<organism evidence="2 3">
    <name type="scientific">Agrilutibacter niabensis</name>
    <dbReference type="NCBI Taxonomy" id="380628"/>
    <lineage>
        <taxon>Bacteria</taxon>
        <taxon>Pseudomonadati</taxon>
        <taxon>Pseudomonadota</taxon>
        <taxon>Gammaproteobacteria</taxon>
        <taxon>Lysobacterales</taxon>
        <taxon>Lysobacteraceae</taxon>
        <taxon>Agrilutibacter</taxon>
    </lineage>
</organism>
<gene>
    <name evidence="2" type="ORF">J2X04_000979</name>
</gene>
<evidence type="ECO:0000256" key="1">
    <source>
        <dbReference type="SAM" id="SignalP"/>
    </source>
</evidence>
<proteinExistence type="predicted"/>
<dbReference type="Pfam" id="PF13557">
    <property type="entry name" value="Phenol_MetA_deg"/>
    <property type="match status" value="1"/>
</dbReference>
<dbReference type="Proteomes" id="UP001267878">
    <property type="component" value="Unassembled WGS sequence"/>
</dbReference>
<dbReference type="InterPro" id="IPR025737">
    <property type="entry name" value="FApF"/>
</dbReference>
<dbReference type="EMBL" id="JAVDVW010000001">
    <property type="protein sequence ID" value="MDR7098632.1"/>
    <property type="molecule type" value="Genomic_DNA"/>
</dbReference>
<accession>A0ABU1VMD3</accession>
<sequence>MRRPLGVTLAVLAWGAAFSAGATEGGLGRPITGMQAGSFSGVVPSTPGWSMAVSYLYYAGEIGADRESPIPGGGSALGLNLTAQMLSISAVYVWDTGEGPWNFASVAAVPLAKIDAGVDLRIGSTSGSVSDSDTGLFDMTFVPVVASRHFSPTKHMSLALYISAPTGSYEEGRLAVLSLNTWVYSPTVGYTQLFQEGTLEWSTTAAIDFYTKNDATDYQNGADFRVDSLLIKRFANGWGVGAVGGWIEQIQDDDAAIADRLDGFRGHSLGVGPIVTYDKKWDGGSAEFSARWVHEFDVKNRLEGDPFMLMASIEF</sequence>
<keyword evidence="3" id="KW-1185">Reference proteome</keyword>
<keyword evidence="1" id="KW-0732">Signal</keyword>
<feature type="signal peptide" evidence="1">
    <location>
        <begin position="1"/>
        <end position="22"/>
    </location>
</feature>
<feature type="chain" id="PRO_5045095780" description="Phenol degradation protein meta" evidence="1">
    <location>
        <begin position="23"/>
        <end position="315"/>
    </location>
</feature>
<evidence type="ECO:0008006" key="4">
    <source>
        <dbReference type="Google" id="ProtNLM"/>
    </source>
</evidence>
<protein>
    <recommendedName>
        <fullName evidence="4">Phenol degradation protein meta</fullName>
    </recommendedName>
</protein>
<name>A0ABU1VMD3_9GAMM</name>
<reference evidence="2 3" key="1">
    <citation type="submission" date="2023-07" db="EMBL/GenBank/DDBJ databases">
        <title>Sorghum-associated microbial communities from plants grown in Nebraska, USA.</title>
        <authorList>
            <person name="Schachtman D."/>
        </authorList>
    </citation>
    <scope>NUCLEOTIDE SEQUENCE [LARGE SCALE GENOMIC DNA]</scope>
    <source>
        <strain evidence="2 3">BE187</strain>
    </source>
</reference>